<dbReference type="EMBL" id="JAESWC010000014">
    <property type="protein sequence ID" value="MBL4937330.1"/>
    <property type="molecule type" value="Genomic_DNA"/>
</dbReference>
<organism evidence="1 2">
    <name type="scientific">Clostridium rhizosphaerae</name>
    <dbReference type="NCBI Taxonomy" id="2803861"/>
    <lineage>
        <taxon>Bacteria</taxon>
        <taxon>Bacillati</taxon>
        <taxon>Bacillota</taxon>
        <taxon>Clostridia</taxon>
        <taxon>Eubacteriales</taxon>
        <taxon>Clostridiaceae</taxon>
        <taxon>Clostridium</taxon>
    </lineage>
</organism>
<sequence>MTFNTNDKHENHYNNIIETGKNIFDLFDEASTVVVTNTKEIIAVYESKEMKLGVKPGTVTYEAINSRKRIFKSISKESSPLGGGYVGISIPLIKDGNIRNYQLTQLKLKVSLKI</sequence>
<evidence type="ECO:0000313" key="2">
    <source>
        <dbReference type="Proteomes" id="UP000632377"/>
    </source>
</evidence>
<dbReference type="Proteomes" id="UP000632377">
    <property type="component" value="Unassembled WGS sequence"/>
</dbReference>
<evidence type="ECO:0000313" key="1">
    <source>
        <dbReference type="EMBL" id="MBL4937330.1"/>
    </source>
</evidence>
<comment type="caution">
    <text evidence="1">The sequence shown here is derived from an EMBL/GenBank/DDBJ whole genome shotgun (WGS) entry which is preliminary data.</text>
</comment>
<proteinExistence type="predicted"/>
<dbReference type="RefSeq" id="WP_202750084.1">
    <property type="nucleotide sequence ID" value="NZ_JAESWC010000014.1"/>
</dbReference>
<name>A0ABS1TDF0_9CLOT</name>
<gene>
    <name evidence="1" type="ORF">JK636_16500</name>
</gene>
<protein>
    <submittedName>
        <fullName evidence="1">Uncharacterized protein</fullName>
    </submittedName>
</protein>
<reference evidence="1 2" key="1">
    <citation type="submission" date="2021-01" db="EMBL/GenBank/DDBJ databases">
        <title>Genome public.</title>
        <authorList>
            <person name="Liu C."/>
            <person name="Sun Q."/>
        </authorList>
    </citation>
    <scope>NUCLEOTIDE SEQUENCE [LARGE SCALE GENOMIC DNA]</scope>
    <source>
        <strain evidence="1 2">YIM B02515</strain>
    </source>
</reference>
<accession>A0ABS1TDF0</accession>
<keyword evidence="2" id="KW-1185">Reference proteome</keyword>